<dbReference type="Proteomes" id="UP001341840">
    <property type="component" value="Unassembled WGS sequence"/>
</dbReference>
<proteinExistence type="predicted"/>
<comment type="caution">
    <text evidence="1">The sequence shown here is derived from an EMBL/GenBank/DDBJ whole genome shotgun (WGS) entry which is preliminary data.</text>
</comment>
<evidence type="ECO:0000313" key="1">
    <source>
        <dbReference type="EMBL" id="MED6107983.1"/>
    </source>
</evidence>
<dbReference type="EMBL" id="JASCZI010000059">
    <property type="protein sequence ID" value="MED6107983.1"/>
    <property type="molecule type" value="Genomic_DNA"/>
</dbReference>
<sequence>MEFLLIFDERICKDRGRWLVMQNWSTDSTKFLLDAPVMFSVEWNVSHPRLKMLSEAHPFSVLWIKLKAKNEHKAAQA</sequence>
<organism evidence="1 2">
    <name type="scientific">Stylosanthes scabra</name>
    <dbReference type="NCBI Taxonomy" id="79078"/>
    <lineage>
        <taxon>Eukaryota</taxon>
        <taxon>Viridiplantae</taxon>
        <taxon>Streptophyta</taxon>
        <taxon>Embryophyta</taxon>
        <taxon>Tracheophyta</taxon>
        <taxon>Spermatophyta</taxon>
        <taxon>Magnoliopsida</taxon>
        <taxon>eudicotyledons</taxon>
        <taxon>Gunneridae</taxon>
        <taxon>Pentapetalae</taxon>
        <taxon>rosids</taxon>
        <taxon>fabids</taxon>
        <taxon>Fabales</taxon>
        <taxon>Fabaceae</taxon>
        <taxon>Papilionoideae</taxon>
        <taxon>50 kb inversion clade</taxon>
        <taxon>dalbergioids sensu lato</taxon>
        <taxon>Dalbergieae</taxon>
        <taxon>Pterocarpus clade</taxon>
        <taxon>Stylosanthes</taxon>
    </lineage>
</organism>
<gene>
    <name evidence="1" type="ORF">PIB30_019210</name>
</gene>
<keyword evidence="2" id="KW-1185">Reference proteome</keyword>
<accession>A0ABU6Q8Z9</accession>
<evidence type="ECO:0000313" key="2">
    <source>
        <dbReference type="Proteomes" id="UP001341840"/>
    </source>
</evidence>
<protein>
    <submittedName>
        <fullName evidence="1">Uncharacterized protein</fullName>
    </submittedName>
</protein>
<name>A0ABU6Q8Z9_9FABA</name>
<reference evidence="1 2" key="1">
    <citation type="journal article" date="2023" name="Plants (Basel)">
        <title>Bridging the Gap: Combining Genomics and Transcriptomics Approaches to Understand Stylosanthes scabra, an Orphan Legume from the Brazilian Caatinga.</title>
        <authorList>
            <person name="Ferreira-Neto J.R.C."/>
            <person name="da Silva M.D."/>
            <person name="Binneck E."/>
            <person name="de Melo N.F."/>
            <person name="da Silva R.H."/>
            <person name="de Melo A.L.T.M."/>
            <person name="Pandolfi V."/>
            <person name="Bustamante F.O."/>
            <person name="Brasileiro-Vidal A.C."/>
            <person name="Benko-Iseppon A.M."/>
        </authorList>
    </citation>
    <scope>NUCLEOTIDE SEQUENCE [LARGE SCALE GENOMIC DNA]</scope>
    <source>
        <tissue evidence="1">Leaves</tissue>
    </source>
</reference>